<feature type="chain" id="PRO_5045099483" evidence="2">
    <location>
        <begin position="21"/>
        <end position="531"/>
    </location>
</feature>
<protein>
    <submittedName>
        <fullName evidence="4">ABC transporter substrate-binding protein</fullName>
    </submittedName>
</protein>
<evidence type="ECO:0000256" key="1">
    <source>
        <dbReference type="SAM" id="MobiDB-lite"/>
    </source>
</evidence>
<dbReference type="EMBL" id="JASKHM010000001">
    <property type="protein sequence ID" value="MEQ4481230.1"/>
    <property type="molecule type" value="Genomic_DNA"/>
</dbReference>
<dbReference type="Proteomes" id="UP001493487">
    <property type="component" value="Unassembled WGS sequence"/>
</dbReference>
<organism evidence="4 5">
    <name type="scientific">Cohnella silvisoli</name>
    <dbReference type="NCBI Taxonomy" id="2873699"/>
    <lineage>
        <taxon>Bacteria</taxon>
        <taxon>Bacillati</taxon>
        <taxon>Bacillota</taxon>
        <taxon>Bacilli</taxon>
        <taxon>Bacillales</taxon>
        <taxon>Paenibacillaceae</taxon>
        <taxon>Cohnella</taxon>
    </lineage>
</organism>
<sequence length="531" mass="58035">MNKGLGLMLAAAMCATLALSACSKSNNGGDASNGSSNPPSSASTQPSASASEPASSKDASLEKVTLKFTLLGEQPQDGAAVMAEVNKKLEADINATIELTYIPFGDIKTKYPLVLASPGDWDVIYGSIDYGSNATKGAYREIPMADIEKYMPLTTAASTKSVWGDALVNGKLYMIPQSFKELGVGSIFFREDLRKKYNVPEIKTPADLEAYFKALKDNEKSMLPVDGTADDVRGLFSMFMGDYMFSNNKQDTYWYNPDDASNTVKSFLDPDYVENFKNAGKVMKRFRDAGYIPKNAFAQKTSSGDLGKAGKTGMWANAFENYPQYATDMAGKGWEVGALPQVTSKGTALQRPSTGNGFSISPKSKNYERALMALDLLNEDKSYNMLLAFGIEGKNYVIKDDGKLALGPGIDTAKNPYPMYGAGWWANNRDQWPPLENYTQGYIDMKKALQEHAVSYLPDSFNIDAESFKTELANYTSVIKQYAYPIQLGAVKDVDKAVDDLVARLKAAGLEKIETEINRQLTEYVASKTAQ</sequence>
<feature type="domain" description="DUF3502" evidence="3">
    <location>
        <begin position="461"/>
        <end position="525"/>
    </location>
</feature>
<dbReference type="Gene3D" id="3.40.190.10">
    <property type="entry name" value="Periplasmic binding protein-like II"/>
    <property type="match status" value="2"/>
</dbReference>
<name>A0ABV1KMC4_9BACL</name>
<keyword evidence="5" id="KW-1185">Reference proteome</keyword>
<evidence type="ECO:0000259" key="3">
    <source>
        <dbReference type="Pfam" id="PF12010"/>
    </source>
</evidence>
<evidence type="ECO:0000313" key="4">
    <source>
        <dbReference type="EMBL" id="MEQ4481230.1"/>
    </source>
</evidence>
<proteinExistence type="predicted"/>
<feature type="region of interest" description="Disordered" evidence="1">
    <location>
        <begin position="26"/>
        <end position="58"/>
    </location>
</feature>
<comment type="caution">
    <text evidence="4">The sequence shown here is derived from an EMBL/GenBank/DDBJ whole genome shotgun (WGS) entry which is preliminary data.</text>
</comment>
<dbReference type="PROSITE" id="PS51257">
    <property type="entry name" value="PROKAR_LIPOPROTEIN"/>
    <property type="match status" value="1"/>
</dbReference>
<dbReference type="Pfam" id="PF12010">
    <property type="entry name" value="DUF3502"/>
    <property type="match status" value="1"/>
</dbReference>
<dbReference type="InterPro" id="IPR022627">
    <property type="entry name" value="DUF3502"/>
</dbReference>
<keyword evidence="2" id="KW-0732">Signal</keyword>
<dbReference type="RefSeq" id="WP_232182259.1">
    <property type="nucleotide sequence ID" value="NZ_JAIOAP010000001.1"/>
</dbReference>
<dbReference type="SUPFAM" id="SSF53850">
    <property type="entry name" value="Periplasmic binding protein-like II"/>
    <property type="match status" value="1"/>
</dbReference>
<reference evidence="4 5" key="1">
    <citation type="journal article" date="2023" name="Genome Announc.">
        <title>Pan-Genome Analyses of the Genus Cohnella and Proposal of the Novel Species Cohnella silvisoli sp. nov., Isolated from Forest Soil.</title>
        <authorList>
            <person name="Wang C."/>
            <person name="Mao L."/>
            <person name="Bao G."/>
            <person name="Zhu H."/>
        </authorList>
    </citation>
    <scope>NUCLEOTIDE SEQUENCE [LARGE SCALE GENOMIC DNA]</scope>
    <source>
        <strain evidence="4 5">NL03-T5-1</strain>
    </source>
</reference>
<gene>
    <name evidence="4" type="ORF">QJS35_02350</name>
</gene>
<accession>A0ABV1KMC4</accession>
<evidence type="ECO:0000256" key="2">
    <source>
        <dbReference type="SAM" id="SignalP"/>
    </source>
</evidence>
<evidence type="ECO:0000313" key="5">
    <source>
        <dbReference type="Proteomes" id="UP001493487"/>
    </source>
</evidence>
<feature type="signal peptide" evidence="2">
    <location>
        <begin position="1"/>
        <end position="20"/>
    </location>
</feature>